<sequence>MLDKVSVPRALDRPHRLIAALLAADEARREKRARAADPSALDASTFDTPIERRRLRILNCLFLALERAGGKPSLNRDGRDVRVEVGQSSVPIVLERIAASPRTRPCSPTPRTTARLELTIAGDGGSGHVWRNADGTPIEAHAGPIAAAIVFEGEVRHRRSAERLHAWLVERRAEREKA</sequence>
<name>A0A560CI41_AZOBR</name>
<dbReference type="AlphaFoldDB" id="A0A560CI41"/>
<evidence type="ECO:0000313" key="2">
    <source>
        <dbReference type="Proteomes" id="UP000318529"/>
    </source>
</evidence>
<dbReference type="Proteomes" id="UP000318529">
    <property type="component" value="Unassembled WGS sequence"/>
</dbReference>
<accession>A0A560CI41</accession>
<dbReference type="RefSeq" id="WP_145683498.1">
    <property type="nucleotide sequence ID" value="NZ_VITH01000005.1"/>
</dbReference>
<evidence type="ECO:0000313" key="1">
    <source>
        <dbReference type="EMBL" id="TWA84533.1"/>
    </source>
</evidence>
<organism evidence="1 2">
    <name type="scientific">Azospirillum brasilense</name>
    <dbReference type="NCBI Taxonomy" id="192"/>
    <lineage>
        <taxon>Bacteria</taxon>
        <taxon>Pseudomonadati</taxon>
        <taxon>Pseudomonadota</taxon>
        <taxon>Alphaproteobacteria</taxon>
        <taxon>Rhodospirillales</taxon>
        <taxon>Azospirillaceae</taxon>
        <taxon>Azospirillum</taxon>
    </lineage>
</organism>
<dbReference type="EMBL" id="VITH01000005">
    <property type="protein sequence ID" value="TWA84533.1"/>
    <property type="molecule type" value="Genomic_DNA"/>
</dbReference>
<gene>
    <name evidence="1" type="ORF">FBZ83_105415</name>
</gene>
<proteinExistence type="predicted"/>
<protein>
    <submittedName>
        <fullName evidence="1">Uncharacterized protein</fullName>
    </submittedName>
</protein>
<reference evidence="1 2" key="1">
    <citation type="submission" date="2019-06" db="EMBL/GenBank/DDBJ databases">
        <title>Genomic Encyclopedia of Type Strains, Phase IV (KMG-V): Genome sequencing to study the core and pangenomes of soil and plant-associated prokaryotes.</title>
        <authorList>
            <person name="Whitman W."/>
        </authorList>
    </citation>
    <scope>NUCLEOTIDE SEQUENCE [LARGE SCALE GENOMIC DNA]</scope>
    <source>
        <strain evidence="1 2">BR 11650</strain>
    </source>
</reference>
<comment type="caution">
    <text evidence="1">The sequence shown here is derived from an EMBL/GenBank/DDBJ whole genome shotgun (WGS) entry which is preliminary data.</text>
</comment>